<evidence type="ECO:0000259" key="5">
    <source>
        <dbReference type="Pfam" id="PF25944"/>
    </source>
</evidence>
<dbReference type="PROSITE" id="PS51257">
    <property type="entry name" value="PROKAR_LIPOPROTEIN"/>
    <property type="match status" value="1"/>
</dbReference>
<evidence type="ECO:0000313" key="9">
    <source>
        <dbReference type="Proteomes" id="UP000031937"/>
    </source>
</evidence>
<dbReference type="InterPro" id="IPR058626">
    <property type="entry name" value="MdtA-like_b-barrel"/>
</dbReference>
<dbReference type="NCBIfam" id="TIGR01730">
    <property type="entry name" value="RND_mfp"/>
    <property type="match status" value="1"/>
</dbReference>
<keyword evidence="3" id="KW-0175">Coiled coil</keyword>
<feature type="domain" description="Multidrug resistance protein MdtA-like beta-barrel" evidence="5">
    <location>
        <begin position="206"/>
        <end position="289"/>
    </location>
</feature>
<comment type="subcellular location">
    <subcellularLocation>
        <location evidence="1">Cell envelope</location>
    </subcellularLocation>
</comment>
<dbReference type="EMBL" id="JPIT01000031">
    <property type="protein sequence ID" value="KIO43786.1"/>
    <property type="molecule type" value="Genomic_DNA"/>
</dbReference>
<evidence type="ECO:0000313" key="7">
    <source>
        <dbReference type="EMBL" id="KIO43786.1"/>
    </source>
</evidence>
<proteinExistence type="inferred from homology"/>
<dbReference type="Pfam" id="PF25917">
    <property type="entry name" value="BSH_RND"/>
    <property type="match status" value="1"/>
</dbReference>
<feature type="domain" description="Multidrug resistance protein MdtA-like C-terminal permuted SH3" evidence="6">
    <location>
        <begin position="296"/>
        <end position="357"/>
    </location>
</feature>
<name>A0A0C3R752_9PORP</name>
<reference evidence="7 9" key="2">
    <citation type="submission" date="2014-07" db="EMBL/GenBank/DDBJ databases">
        <title>Porphyromonadaceae bacterium OUH 334697 = ATCC BAA-2682 = DSM 28341 draft genome.</title>
        <authorList>
            <person name="Sydenham T.V."/>
            <person name="Hasman H."/>
            <person name="Justesen U.S."/>
        </authorList>
    </citation>
    <scope>NUCLEOTIDE SEQUENCE [LARGE SCALE GENOMIC DNA]</scope>
    <source>
        <strain evidence="7 9">OUH 334697</strain>
    </source>
</reference>
<dbReference type="SUPFAM" id="SSF111369">
    <property type="entry name" value="HlyD-like secretion proteins"/>
    <property type="match status" value="1"/>
</dbReference>
<dbReference type="EMBL" id="JPIU01000037">
    <property type="protein sequence ID" value="KIO45950.1"/>
    <property type="molecule type" value="Genomic_DNA"/>
</dbReference>
<dbReference type="PANTHER" id="PTHR30158:SF23">
    <property type="entry name" value="MULTIDRUG RESISTANCE PROTEIN MEXA"/>
    <property type="match status" value="1"/>
</dbReference>
<comment type="similarity">
    <text evidence="2">Belongs to the membrane fusion protein (MFP) (TC 8.A.1) family.</text>
</comment>
<dbReference type="InterPro" id="IPR006143">
    <property type="entry name" value="RND_pump_MFP"/>
</dbReference>
<organism evidence="8 10">
    <name type="scientific">Sanguibacteroides justesenii</name>
    <dbReference type="NCBI Taxonomy" id="1547597"/>
    <lineage>
        <taxon>Bacteria</taxon>
        <taxon>Pseudomonadati</taxon>
        <taxon>Bacteroidota</taxon>
        <taxon>Bacteroidia</taxon>
        <taxon>Bacteroidales</taxon>
        <taxon>Porphyromonadaceae</taxon>
        <taxon>Sanguibacteroides</taxon>
    </lineage>
</organism>
<evidence type="ECO:0000313" key="8">
    <source>
        <dbReference type="EMBL" id="KIO45950.1"/>
    </source>
</evidence>
<dbReference type="Gene3D" id="2.40.50.100">
    <property type="match status" value="1"/>
</dbReference>
<dbReference type="GO" id="GO:0022857">
    <property type="term" value="F:transmembrane transporter activity"/>
    <property type="evidence" value="ECO:0007669"/>
    <property type="project" value="InterPro"/>
</dbReference>
<evidence type="ECO:0000259" key="4">
    <source>
        <dbReference type="Pfam" id="PF25917"/>
    </source>
</evidence>
<comment type="caution">
    <text evidence="8">The sequence shown here is derived from an EMBL/GenBank/DDBJ whole genome shotgun (WGS) entry which is preliminary data.</text>
</comment>
<dbReference type="FunFam" id="2.40.420.20:FF:000005">
    <property type="entry name" value="Efflux transporter, RND family, MFP subunit"/>
    <property type="match status" value="1"/>
</dbReference>
<dbReference type="PANTHER" id="PTHR30158">
    <property type="entry name" value="ACRA/E-RELATED COMPONENT OF DRUG EFFLUX TRANSPORTER"/>
    <property type="match status" value="1"/>
</dbReference>
<sequence length="386" mass="42129">MIIFSRQVIWMMLGITFFACNNKQQSGQQAVPDYAVITVEPQDVVLTSSYPATIRGRQDVEIRPNVSGFITKLCIDEGANVRKGQTLFIIDPVQYEEAVNVARAAVSVAEAGVATAQLTADNKRELARKNIISSYDYQMAENALASQKAALTQAEAQLVNAEKNLSYTKVVSPVDGVMGSIPFRVGALVSPTSATPLTTVSDISEMYVYFSMTEKELLDLIRQDGSSKEILERMPLVSLTLADGSLYSEQGRIETISGVIDRTTGAVSVRAAFRNPRHLLRSGGTGSVVIPSTLKNALVIPQKTTYEIQDKRFVYVLQEDAKLKNTEIEVFKLNDGKNFVVTSGLKPGDKIVAEGVGTLRDGMQIKPITLEESAAKLKAMTRPKQN</sequence>
<gene>
    <name evidence="8" type="ORF">BA92_05765</name>
    <name evidence="7" type="ORF">IE90_11800</name>
</gene>
<feature type="coiled-coil region" evidence="3">
    <location>
        <begin position="137"/>
        <end position="164"/>
    </location>
</feature>
<dbReference type="Proteomes" id="UP000031980">
    <property type="component" value="Unassembled WGS sequence"/>
</dbReference>
<dbReference type="AlphaFoldDB" id="A0A0C3R752"/>
<dbReference type="Proteomes" id="UP000031937">
    <property type="component" value="Unassembled WGS sequence"/>
</dbReference>
<dbReference type="InterPro" id="IPR058625">
    <property type="entry name" value="MdtA-like_BSH"/>
</dbReference>
<feature type="domain" description="Multidrug resistance protein MdtA-like barrel-sandwich hybrid" evidence="4">
    <location>
        <begin position="59"/>
        <end position="200"/>
    </location>
</feature>
<evidence type="ECO:0000256" key="3">
    <source>
        <dbReference type="SAM" id="Coils"/>
    </source>
</evidence>
<accession>A0A0C3R752</accession>
<evidence type="ECO:0000259" key="6">
    <source>
        <dbReference type="Pfam" id="PF25967"/>
    </source>
</evidence>
<evidence type="ECO:0000313" key="10">
    <source>
        <dbReference type="Proteomes" id="UP000031980"/>
    </source>
</evidence>
<dbReference type="GO" id="GO:0005886">
    <property type="term" value="C:plasma membrane"/>
    <property type="evidence" value="ECO:0007669"/>
    <property type="project" value="TreeGrafter"/>
</dbReference>
<dbReference type="Gene3D" id="2.40.420.20">
    <property type="match status" value="1"/>
</dbReference>
<evidence type="ECO:0000256" key="1">
    <source>
        <dbReference type="ARBA" id="ARBA00004196"/>
    </source>
</evidence>
<dbReference type="GO" id="GO:0046677">
    <property type="term" value="P:response to antibiotic"/>
    <property type="evidence" value="ECO:0007669"/>
    <property type="project" value="TreeGrafter"/>
</dbReference>
<keyword evidence="10" id="KW-1185">Reference proteome</keyword>
<evidence type="ECO:0000256" key="2">
    <source>
        <dbReference type="ARBA" id="ARBA00009477"/>
    </source>
</evidence>
<dbReference type="Gene3D" id="2.40.30.170">
    <property type="match status" value="1"/>
</dbReference>
<dbReference type="Pfam" id="PF25944">
    <property type="entry name" value="Beta-barrel_RND"/>
    <property type="match status" value="1"/>
</dbReference>
<reference evidence="8 10" key="1">
    <citation type="submission" date="2014-07" db="EMBL/GenBank/DDBJ databases">
        <title>Porphyromonadaceae bacterium OUH 308042 = ATCC BAA-2681 = DSM 28342 draft genome.</title>
        <authorList>
            <person name="Sydenham T.V."/>
            <person name="Hasman H."/>
            <person name="Justensen U.S."/>
        </authorList>
    </citation>
    <scope>NUCLEOTIDE SEQUENCE [LARGE SCALE GENOMIC DNA]</scope>
    <source>
        <strain evidence="8 10">OUH 308042</strain>
    </source>
</reference>
<dbReference type="GO" id="GO:0030313">
    <property type="term" value="C:cell envelope"/>
    <property type="evidence" value="ECO:0007669"/>
    <property type="project" value="UniProtKB-SubCell"/>
</dbReference>
<dbReference type="Pfam" id="PF25967">
    <property type="entry name" value="RND-MFP_C"/>
    <property type="match status" value="1"/>
</dbReference>
<dbReference type="Gene3D" id="1.10.287.470">
    <property type="entry name" value="Helix hairpin bin"/>
    <property type="match status" value="1"/>
</dbReference>
<protein>
    <submittedName>
        <fullName evidence="8">Hemolysin D</fullName>
    </submittedName>
</protein>
<dbReference type="InterPro" id="IPR058627">
    <property type="entry name" value="MdtA-like_C"/>
</dbReference>